<dbReference type="AlphaFoldDB" id="A0A1H9S8C6"/>
<dbReference type="PROSITE" id="PS50975">
    <property type="entry name" value="ATP_GRASP"/>
    <property type="match status" value="1"/>
</dbReference>
<keyword evidence="5" id="KW-1185">Reference proteome</keyword>
<evidence type="ECO:0000256" key="2">
    <source>
        <dbReference type="SAM" id="MobiDB-lite"/>
    </source>
</evidence>
<reference evidence="5" key="1">
    <citation type="submission" date="2016-10" db="EMBL/GenBank/DDBJ databases">
        <authorList>
            <person name="Varghese N."/>
            <person name="Submissions S."/>
        </authorList>
    </citation>
    <scope>NUCLEOTIDE SEQUENCE [LARGE SCALE GENOMIC DNA]</scope>
    <source>
        <strain evidence="5">CGMCC 1.6495</strain>
    </source>
</reference>
<dbReference type="NCBIfam" id="NF005096">
    <property type="entry name" value="PRK06524.1"/>
    <property type="match status" value="1"/>
</dbReference>
<feature type="region of interest" description="Disordered" evidence="2">
    <location>
        <begin position="17"/>
        <end position="53"/>
    </location>
</feature>
<dbReference type="GO" id="GO:0046872">
    <property type="term" value="F:metal ion binding"/>
    <property type="evidence" value="ECO:0007669"/>
    <property type="project" value="InterPro"/>
</dbReference>
<dbReference type="Proteomes" id="UP000198505">
    <property type="component" value="Unassembled WGS sequence"/>
</dbReference>
<dbReference type="InterPro" id="IPR011761">
    <property type="entry name" value="ATP-grasp"/>
</dbReference>
<keyword evidence="1" id="KW-0547">Nucleotide-binding</keyword>
<organism evidence="4 5">
    <name type="scientific">Vreelandella subterranea</name>
    <dbReference type="NCBI Taxonomy" id="416874"/>
    <lineage>
        <taxon>Bacteria</taxon>
        <taxon>Pseudomonadati</taxon>
        <taxon>Pseudomonadota</taxon>
        <taxon>Gammaproteobacteria</taxon>
        <taxon>Oceanospirillales</taxon>
        <taxon>Halomonadaceae</taxon>
        <taxon>Vreelandella</taxon>
    </lineage>
</organism>
<dbReference type="SUPFAM" id="SSF56059">
    <property type="entry name" value="Glutathione synthetase ATP-binding domain-like"/>
    <property type="match status" value="1"/>
</dbReference>
<name>A0A1H9S8C6_9GAMM</name>
<evidence type="ECO:0000256" key="1">
    <source>
        <dbReference type="PROSITE-ProRule" id="PRU00409"/>
    </source>
</evidence>
<dbReference type="Gene3D" id="3.30.470.20">
    <property type="entry name" value="ATP-grasp fold, B domain"/>
    <property type="match status" value="1"/>
</dbReference>
<gene>
    <name evidence="4" type="ORF">SAMN04487958_103115</name>
</gene>
<evidence type="ECO:0000259" key="3">
    <source>
        <dbReference type="PROSITE" id="PS50975"/>
    </source>
</evidence>
<dbReference type="GO" id="GO:0005524">
    <property type="term" value="F:ATP binding"/>
    <property type="evidence" value="ECO:0007669"/>
    <property type="project" value="UniProtKB-UniRule"/>
</dbReference>
<evidence type="ECO:0000313" key="4">
    <source>
        <dbReference type="EMBL" id="SER81296.1"/>
    </source>
</evidence>
<evidence type="ECO:0000313" key="5">
    <source>
        <dbReference type="Proteomes" id="UP000198505"/>
    </source>
</evidence>
<sequence>MKFLLDLMRRLLRPAQNNKAASNAVEPSSAPSSSQTTLDNTRTPSATQGASTMSKITSIADVRRHFRNNQEPIYFISATNFNLLGIGDWVSNFRHINYIDCFEGQQRNVFVPKEKFPRDFEGIEDINNYLLEHKEVIDFIQSRSTGDNAGIASFLMFDEHTEDICKQLGLKIAFPPATLRQRMDNKIETVRIGNKAGVPSVPNVLAKVGSYQELCEVSQELGSDLVVQTAFGDSGHTTFFIANEEDYYKHAEEIEAEPEVKIMKRINCRGSAIEACATRCGTVVGPLMTELVGFKTLTPYKGGWCGNEMFSGAFTQEVRDKARDYTFQFGEALREEGYRGYFELDFLIDMDTDDVYLGELNPRVTGASSLTNVAAFAHSDIPLFLFHLLEFSDLDFDLDIDDINERWAHPESVDSWSQLVIKHTDESVDLLTQAPKTGVWRISDDGSINYDHYSYHPHAAENEQEAFFMRISGAGDFRYEGADLGILITRGRLMDDDFNLNERAKAWIKGIRGEYAGQALQDPVVEGVAVSHAIGGGNFKIL</sequence>
<feature type="domain" description="ATP-grasp" evidence="3">
    <location>
        <begin position="190"/>
        <end position="390"/>
    </location>
</feature>
<dbReference type="EMBL" id="FOGS01000003">
    <property type="protein sequence ID" value="SER81296.1"/>
    <property type="molecule type" value="Genomic_DNA"/>
</dbReference>
<dbReference type="STRING" id="416874.SAMN04487958_103115"/>
<accession>A0A1H9S8C6</accession>
<keyword evidence="1" id="KW-0067">ATP-binding</keyword>
<proteinExistence type="predicted"/>
<protein>
    <recommendedName>
        <fullName evidence="3">ATP-grasp domain-containing protein</fullName>
    </recommendedName>
</protein>